<dbReference type="AlphaFoldDB" id="A0A644ZLD4"/>
<dbReference type="EMBL" id="VSSQ01009426">
    <property type="protein sequence ID" value="MPM41596.1"/>
    <property type="molecule type" value="Genomic_DNA"/>
</dbReference>
<protein>
    <submittedName>
        <fullName evidence="1">Uncharacterized protein</fullName>
    </submittedName>
</protein>
<sequence>MGQDESGPFVEYKKLAIGGGIFTMEPRLKALIKGVQSLVTSLIRLMARAICEIAEIHVFVIAEEQRGIWKVSRYFAHE</sequence>
<proteinExistence type="predicted"/>
<evidence type="ECO:0000313" key="1">
    <source>
        <dbReference type="EMBL" id="MPM41596.1"/>
    </source>
</evidence>
<gene>
    <name evidence="1" type="ORF">SDC9_88251</name>
</gene>
<accession>A0A644ZLD4</accession>
<name>A0A644ZLD4_9ZZZZ</name>
<organism evidence="1">
    <name type="scientific">bioreactor metagenome</name>
    <dbReference type="NCBI Taxonomy" id="1076179"/>
    <lineage>
        <taxon>unclassified sequences</taxon>
        <taxon>metagenomes</taxon>
        <taxon>ecological metagenomes</taxon>
    </lineage>
</organism>
<comment type="caution">
    <text evidence="1">The sequence shown here is derived from an EMBL/GenBank/DDBJ whole genome shotgun (WGS) entry which is preliminary data.</text>
</comment>
<reference evidence="1" key="1">
    <citation type="submission" date="2019-08" db="EMBL/GenBank/DDBJ databases">
        <authorList>
            <person name="Kucharzyk K."/>
            <person name="Murdoch R.W."/>
            <person name="Higgins S."/>
            <person name="Loffler F."/>
        </authorList>
    </citation>
    <scope>NUCLEOTIDE SEQUENCE</scope>
</reference>